<dbReference type="AlphaFoldDB" id="A0A8X6T1X2"/>
<proteinExistence type="predicted"/>
<dbReference type="EMBL" id="BMAW01050208">
    <property type="protein sequence ID" value="GFS74266.1"/>
    <property type="molecule type" value="Genomic_DNA"/>
</dbReference>
<gene>
    <name evidence="1" type="ORF">NPIL_430621</name>
</gene>
<accession>A0A8X6T1X2</accession>
<name>A0A8X6T1X2_NEPPI</name>
<dbReference type="Proteomes" id="UP000887013">
    <property type="component" value="Unassembled WGS sequence"/>
</dbReference>
<comment type="caution">
    <text evidence="1">The sequence shown here is derived from an EMBL/GenBank/DDBJ whole genome shotgun (WGS) entry which is preliminary data.</text>
</comment>
<protein>
    <submittedName>
        <fullName evidence="1">Uncharacterized protein</fullName>
    </submittedName>
</protein>
<keyword evidence="2" id="KW-1185">Reference proteome</keyword>
<reference evidence="1" key="1">
    <citation type="submission" date="2020-08" db="EMBL/GenBank/DDBJ databases">
        <title>Multicomponent nature underlies the extraordinary mechanical properties of spider dragline silk.</title>
        <authorList>
            <person name="Kono N."/>
            <person name="Nakamura H."/>
            <person name="Mori M."/>
            <person name="Yoshida Y."/>
            <person name="Ohtoshi R."/>
            <person name="Malay A.D."/>
            <person name="Moran D.A.P."/>
            <person name="Tomita M."/>
            <person name="Numata K."/>
            <person name="Arakawa K."/>
        </authorList>
    </citation>
    <scope>NUCLEOTIDE SEQUENCE</scope>
</reference>
<organism evidence="1 2">
    <name type="scientific">Nephila pilipes</name>
    <name type="common">Giant wood spider</name>
    <name type="synonym">Nephila maculata</name>
    <dbReference type="NCBI Taxonomy" id="299642"/>
    <lineage>
        <taxon>Eukaryota</taxon>
        <taxon>Metazoa</taxon>
        <taxon>Ecdysozoa</taxon>
        <taxon>Arthropoda</taxon>
        <taxon>Chelicerata</taxon>
        <taxon>Arachnida</taxon>
        <taxon>Araneae</taxon>
        <taxon>Araneomorphae</taxon>
        <taxon>Entelegynae</taxon>
        <taxon>Araneoidea</taxon>
        <taxon>Nephilidae</taxon>
        <taxon>Nephila</taxon>
    </lineage>
</organism>
<evidence type="ECO:0000313" key="2">
    <source>
        <dbReference type="Proteomes" id="UP000887013"/>
    </source>
</evidence>
<evidence type="ECO:0000313" key="1">
    <source>
        <dbReference type="EMBL" id="GFS74266.1"/>
    </source>
</evidence>
<dbReference type="OrthoDB" id="10575100at2759"/>
<sequence length="115" mass="13509">MRGWRAASATCSFEFRRGACQDARFVARTQQRVPRAVTQAIKLFSSTPRQLPPFGDFFRSENREWRKKLSRPSVRLASLEEFQDEEAQVKRRGSFFAPPPSFFFGFLCPCRFMRF</sequence>